<evidence type="ECO:0000256" key="1">
    <source>
        <dbReference type="ARBA" id="ARBA00023015"/>
    </source>
</evidence>
<dbReference type="InterPro" id="IPR018060">
    <property type="entry name" value="HTH_AraC"/>
</dbReference>
<dbReference type="PROSITE" id="PS00041">
    <property type="entry name" value="HTH_ARAC_FAMILY_1"/>
    <property type="match status" value="1"/>
</dbReference>
<dbReference type="PANTHER" id="PTHR46796">
    <property type="entry name" value="HTH-TYPE TRANSCRIPTIONAL ACTIVATOR RHAS-RELATED"/>
    <property type="match status" value="1"/>
</dbReference>
<feature type="domain" description="HTH araC/xylS-type" evidence="4">
    <location>
        <begin position="210"/>
        <end position="311"/>
    </location>
</feature>
<keyword evidence="6" id="KW-1185">Reference proteome</keyword>
<dbReference type="GO" id="GO:0043565">
    <property type="term" value="F:sequence-specific DNA binding"/>
    <property type="evidence" value="ECO:0007669"/>
    <property type="project" value="InterPro"/>
</dbReference>
<dbReference type="RefSeq" id="WP_184334623.1">
    <property type="nucleotide sequence ID" value="NZ_JACHHZ010000005.1"/>
</dbReference>
<dbReference type="GO" id="GO:0003700">
    <property type="term" value="F:DNA-binding transcription factor activity"/>
    <property type="evidence" value="ECO:0007669"/>
    <property type="project" value="InterPro"/>
</dbReference>
<dbReference type="Proteomes" id="UP000588068">
    <property type="component" value="Unassembled WGS sequence"/>
</dbReference>
<dbReference type="AlphaFoldDB" id="A0A841HPW3"/>
<dbReference type="InterPro" id="IPR050204">
    <property type="entry name" value="AraC_XylS_family_regulators"/>
</dbReference>
<proteinExistence type="predicted"/>
<dbReference type="EMBL" id="JACHHZ010000005">
    <property type="protein sequence ID" value="MBB6095227.1"/>
    <property type="molecule type" value="Genomic_DNA"/>
</dbReference>
<gene>
    <name evidence="5" type="ORF">HNQ60_004117</name>
</gene>
<dbReference type="Pfam" id="PF12833">
    <property type="entry name" value="HTH_18"/>
    <property type="match status" value="1"/>
</dbReference>
<dbReference type="SMART" id="SM00342">
    <property type="entry name" value="HTH_ARAC"/>
    <property type="match status" value="1"/>
</dbReference>
<protein>
    <submittedName>
        <fullName evidence="5">AraC family ethanolamine operon transcriptional activator</fullName>
    </submittedName>
</protein>
<evidence type="ECO:0000256" key="3">
    <source>
        <dbReference type="ARBA" id="ARBA00023163"/>
    </source>
</evidence>
<organism evidence="5 6">
    <name type="scientific">Povalibacter uvarum</name>
    <dbReference type="NCBI Taxonomy" id="732238"/>
    <lineage>
        <taxon>Bacteria</taxon>
        <taxon>Pseudomonadati</taxon>
        <taxon>Pseudomonadota</taxon>
        <taxon>Gammaproteobacteria</taxon>
        <taxon>Steroidobacterales</taxon>
        <taxon>Steroidobacteraceae</taxon>
        <taxon>Povalibacter</taxon>
    </lineage>
</organism>
<dbReference type="PROSITE" id="PS01124">
    <property type="entry name" value="HTH_ARAC_FAMILY_2"/>
    <property type="match status" value="1"/>
</dbReference>
<dbReference type="Gene3D" id="1.10.10.60">
    <property type="entry name" value="Homeodomain-like"/>
    <property type="match status" value="1"/>
</dbReference>
<evidence type="ECO:0000259" key="4">
    <source>
        <dbReference type="PROSITE" id="PS01124"/>
    </source>
</evidence>
<accession>A0A841HPW3</accession>
<evidence type="ECO:0000256" key="2">
    <source>
        <dbReference type="ARBA" id="ARBA00023125"/>
    </source>
</evidence>
<comment type="caution">
    <text evidence="5">The sequence shown here is derived from an EMBL/GenBank/DDBJ whole genome shotgun (WGS) entry which is preliminary data.</text>
</comment>
<reference evidence="5 6" key="1">
    <citation type="submission" date="2020-08" db="EMBL/GenBank/DDBJ databases">
        <title>Genomic Encyclopedia of Type Strains, Phase IV (KMG-IV): sequencing the most valuable type-strain genomes for metagenomic binning, comparative biology and taxonomic classification.</title>
        <authorList>
            <person name="Goeker M."/>
        </authorList>
    </citation>
    <scope>NUCLEOTIDE SEQUENCE [LARGE SCALE GENOMIC DNA]</scope>
    <source>
        <strain evidence="5 6">DSM 26723</strain>
    </source>
</reference>
<keyword evidence="1" id="KW-0805">Transcription regulation</keyword>
<evidence type="ECO:0000313" key="5">
    <source>
        <dbReference type="EMBL" id="MBB6095227.1"/>
    </source>
</evidence>
<evidence type="ECO:0000313" key="6">
    <source>
        <dbReference type="Proteomes" id="UP000588068"/>
    </source>
</evidence>
<sequence length="350" mass="38897">MRYVFTDYDEFADAISGLDGRYIPTARSRHQWWIDPARVGRLRLQQLQVGAPAAFAGDGEESEPGLTVGIPLTDPAEIRIDGHSLAEDSFILIRQDRPLTYSAQGITRWAGVTVPTNVFEHARFKDAAEWSAAMLSETRVRANSSALRRVSLLVALLCAGEDSINIFNPAAIAAAEEEFLVAVSELLQVSTCFPEQRVGRKPLARDRIIARCLEFLSENHGGPILVGDLCRAADVTERTLRNVFNEYFGVGPIRFLRARQLQEIRSALLTQNSANETISQVAARFGVWDFNLFSRNYRALYGESPSQTLRNGRSGRPQPAMNEDLESMRSWMRYANARFAGIADTGGESP</sequence>
<name>A0A841HPW3_9GAMM</name>
<keyword evidence="3" id="KW-0804">Transcription</keyword>
<dbReference type="InterPro" id="IPR018062">
    <property type="entry name" value="HTH_AraC-typ_CS"/>
</dbReference>
<keyword evidence="2" id="KW-0238">DNA-binding</keyword>